<evidence type="ECO:0000313" key="2">
    <source>
        <dbReference type="EMBL" id="NNM71966.1"/>
    </source>
</evidence>
<comment type="caution">
    <text evidence="2">The sequence shown here is derived from an EMBL/GenBank/DDBJ whole genome shotgun (WGS) entry which is preliminary data.</text>
</comment>
<keyword evidence="1" id="KW-1133">Transmembrane helix</keyword>
<sequence length="113" mass="12435">MTLSQLLFGFEGRIGRKAYWFAVVVLLAAALAASVVDWLLFGRSNSLASMVVGLVSFVASIAVAVKRWHDRDKSGWWVLIVFVPVIGWIWAFVENGFLRGTPGPNRFGPDPLA</sequence>
<keyword evidence="1" id="KW-0472">Membrane</keyword>
<feature type="transmembrane region" description="Helical" evidence="1">
    <location>
        <begin position="76"/>
        <end position="93"/>
    </location>
</feature>
<name>A0A849HWQ3_9HYPH</name>
<proteinExistence type="predicted"/>
<keyword evidence="3" id="KW-1185">Reference proteome</keyword>
<evidence type="ECO:0000313" key="3">
    <source>
        <dbReference type="Proteomes" id="UP000564885"/>
    </source>
</evidence>
<accession>A0A849HWQ3</accession>
<dbReference type="Proteomes" id="UP000564885">
    <property type="component" value="Unassembled WGS sequence"/>
</dbReference>
<gene>
    <name evidence="2" type="ORF">HJG44_06100</name>
</gene>
<dbReference type="EMBL" id="JABEPP010000002">
    <property type="protein sequence ID" value="NNM71966.1"/>
    <property type="molecule type" value="Genomic_DNA"/>
</dbReference>
<reference evidence="2 3" key="1">
    <citation type="submission" date="2020-04" db="EMBL/GenBank/DDBJ databases">
        <title>Enterovirga sp. isolate from soil.</title>
        <authorList>
            <person name="Chea S."/>
            <person name="Kim D.-U."/>
        </authorList>
    </citation>
    <scope>NUCLEOTIDE SEQUENCE [LARGE SCALE GENOMIC DNA]</scope>
    <source>
        <strain evidence="2 3">DB1703</strain>
    </source>
</reference>
<protein>
    <submittedName>
        <fullName evidence="2">DUF805 domain-containing protein</fullName>
    </submittedName>
</protein>
<dbReference type="GO" id="GO:0005886">
    <property type="term" value="C:plasma membrane"/>
    <property type="evidence" value="ECO:0007669"/>
    <property type="project" value="TreeGrafter"/>
</dbReference>
<feature type="transmembrane region" description="Helical" evidence="1">
    <location>
        <begin position="47"/>
        <end position="64"/>
    </location>
</feature>
<keyword evidence="1" id="KW-0812">Transmembrane</keyword>
<feature type="transmembrane region" description="Helical" evidence="1">
    <location>
        <begin position="20"/>
        <end position="41"/>
    </location>
</feature>
<dbReference type="Pfam" id="PF05656">
    <property type="entry name" value="DUF805"/>
    <property type="match status" value="1"/>
</dbReference>
<dbReference type="InterPro" id="IPR008523">
    <property type="entry name" value="DUF805"/>
</dbReference>
<dbReference type="PANTHER" id="PTHR34980">
    <property type="entry name" value="INNER MEMBRANE PROTEIN-RELATED-RELATED"/>
    <property type="match status" value="1"/>
</dbReference>
<dbReference type="PANTHER" id="PTHR34980:SF3">
    <property type="entry name" value="BLR8105 PROTEIN"/>
    <property type="match status" value="1"/>
</dbReference>
<dbReference type="AlphaFoldDB" id="A0A849HWQ3"/>
<dbReference type="RefSeq" id="WP_171217486.1">
    <property type="nucleotide sequence ID" value="NZ_JABEPP010000002.1"/>
</dbReference>
<evidence type="ECO:0000256" key="1">
    <source>
        <dbReference type="SAM" id="Phobius"/>
    </source>
</evidence>
<organism evidence="2 3">
    <name type="scientific">Enterovirga aerilata</name>
    <dbReference type="NCBI Taxonomy" id="2730920"/>
    <lineage>
        <taxon>Bacteria</taxon>
        <taxon>Pseudomonadati</taxon>
        <taxon>Pseudomonadota</taxon>
        <taxon>Alphaproteobacteria</taxon>
        <taxon>Hyphomicrobiales</taxon>
        <taxon>Methylobacteriaceae</taxon>
        <taxon>Enterovirga</taxon>
    </lineage>
</organism>